<feature type="region of interest" description="Disordered" evidence="1">
    <location>
        <begin position="344"/>
        <end position="411"/>
    </location>
</feature>
<keyword evidence="3" id="KW-1185">Reference proteome</keyword>
<evidence type="ECO:0000256" key="1">
    <source>
        <dbReference type="SAM" id="MobiDB-lite"/>
    </source>
</evidence>
<feature type="compositionally biased region" description="Acidic residues" evidence="1">
    <location>
        <begin position="381"/>
        <end position="411"/>
    </location>
</feature>
<dbReference type="PANTHER" id="PTHR35713:SF1">
    <property type="entry name" value="ARGININE_SERINE-RICH-LIKE SPLICING FACTOR"/>
    <property type="match status" value="1"/>
</dbReference>
<accession>A0A444XC99</accession>
<dbReference type="PANTHER" id="PTHR35713">
    <property type="entry name" value="ARGININE/SERINE-RICH-LIKE SPLICING FACTOR"/>
    <property type="match status" value="1"/>
</dbReference>
<dbReference type="AlphaFoldDB" id="A0A444XC99"/>
<evidence type="ECO:0000313" key="3">
    <source>
        <dbReference type="Proteomes" id="UP000289738"/>
    </source>
</evidence>
<organism evidence="2 3">
    <name type="scientific">Arachis hypogaea</name>
    <name type="common">Peanut</name>
    <dbReference type="NCBI Taxonomy" id="3818"/>
    <lineage>
        <taxon>Eukaryota</taxon>
        <taxon>Viridiplantae</taxon>
        <taxon>Streptophyta</taxon>
        <taxon>Embryophyta</taxon>
        <taxon>Tracheophyta</taxon>
        <taxon>Spermatophyta</taxon>
        <taxon>Magnoliopsida</taxon>
        <taxon>eudicotyledons</taxon>
        <taxon>Gunneridae</taxon>
        <taxon>Pentapetalae</taxon>
        <taxon>rosids</taxon>
        <taxon>fabids</taxon>
        <taxon>Fabales</taxon>
        <taxon>Fabaceae</taxon>
        <taxon>Papilionoideae</taxon>
        <taxon>50 kb inversion clade</taxon>
        <taxon>dalbergioids sensu lato</taxon>
        <taxon>Dalbergieae</taxon>
        <taxon>Pterocarpus clade</taxon>
        <taxon>Arachis</taxon>
    </lineage>
</organism>
<gene>
    <name evidence="2" type="ORF">Ahy_B09g094859</name>
</gene>
<evidence type="ECO:0000313" key="2">
    <source>
        <dbReference type="EMBL" id="RYQ87351.1"/>
    </source>
</evidence>
<dbReference type="Proteomes" id="UP000289738">
    <property type="component" value="Chromosome B09"/>
</dbReference>
<dbReference type="EMBL" id="SDMP01000019">
    <property type="protein sequence ID" value="RYQ87351.1"/>
    <property type="molecule type" value="Genomic_DNA"/>
</dbReference>
<feature type="compositionally biased region" description="Basic and acidic residues" evidence="1">
    <location>
        <begin position="350"/>
        <end position="361"/>
    </location>
</feature>
<comment type="caution">
    <text evidence="2">The sequence shown here is derived from an EMBL/GenBank/DDBJ whole genome shotgun (WGS) entry which is preliminary data.</text>
</comment>
<dbReference type="STRING" id="3818.A0A444XC99"/>
<reference evidence="2 3" key="1">
    <citation type="submission" date="2019-01" db="EMBL/GenBank/DDBJ databases">
        <title>Sequencing of cultivated peanut Arachis hypogaea provides insights into genome evolution and oil improvement.</title>
        <authorList>
            <person name="Chen X."/>
        </authorList>
    </citation>
    <scope>NUCLEOTIDE SEQUENCE [LARGE SCALE GENOMIC DNA]</scope>
    <source>
        <strain evidence="3">cv. Fuhuasheng</strain>
        <tissue evidence="2">Leaves</tissue>
    </source>
</reference>
<feature type="compositionally biased region" description="Pro residues" evidence="1">
    <location>
        <begin position="371"/>
        <end position="380"/>
    </location>
</feature>
<sequence length="411" mass="47447">MEREDRFMQVLVLTSYSLHIQQFCLPTINKCTQEGKQRPGRTEISTPCFSQKSSPSTRLLDILSIIYQGIQERKETTTFEAVAKVWTHLVRNQVSKKVRRDIVVYPQRKCQFSTKPSRGRNEEEEEEEASDFHRFGLGYSVQSLFEVNSPSQHLVFCSAAAAILLEVDFPAIQYLSKYASVDQALASVLLDAEHQRGPCNRAKSIHPQTASKSVLHHYTLQLHPQQTAPSVPQSYILQLHTNSLLLLACYHYKDLLLYCILQCRGMPIEISSVDLVASDFRCHDEWDQMISFWVCNTRRSWFFDAKKEELFVSWELKKFDYYDQISWASFASLATFASSAIADDTTTPEEWERPKPGRRPDIFPQFSPMKTPLPPPLPADPPEEDEEEEEEKKEEPEEDPDKEETDEPKQQ</sequence>
<proteinExistence type="predicted"/>
<protein>
    <submittedName>
        <fullName evidence="2">Uncharacterized protein</fullName>
    </submittedName>
</protein>
<name>A0A444XC99_ARAHY</name>